<protein>
    <submittedName>
        <fullName evidence="1">Uncharacterized protein</fullName>
    </submittedName>
</protein>
<name>A0A8J5QUF2_9HYME</name>
<evidence type="ECO:0000313" key="1">
    <source>
        <dbReference type="EMBL" id="KAG8035997.1"/>
    </source>
</evidence>
<accession>A0A8J5QUF2</accession>
<gene>
    <name evidence="1" type="ORF">G9C98_004526</name>
</gene>
<dbReference type="Proteomes" id="UP000729913">
    <property type="component" value="Unassembled WGS sequence"/>
</dbReference>
<dbReference type="EMBL" id="JAAOIC020000051">
    <property type="protein sequence ID" value="KAG8035997.1"/>
    <property type="molecule type" value="Genomic_DNA"/>
</dbReference>
<reference evidence="1" key="1">
    <citation type="submission" date="2020-03" db="EMBL/GenBank/DDBJ databases">
        <authorList>
            <person name="Chebbi M.A."/>
            <person name="Drezen J.M."/>
        </authorList>
    </citation>
    <scope>NUCLEOTIDE SEQUENCE</scope>
    <source>
        <tissue evidence="1">Whole body</tissue>
    </source>
</reference>
<sequence length="90" mass="10513">MSVEAIILFVYCNNTNVNFQVDGQADHDALNRNDGCEGYATDRSEEFQTAEEIEHCNYYNPERFDDYEYENCGHSEYESNIQNEIVEDHS</sequence>
<proteinExistence type="predicted"/>
<comment type="caution">
    <text evidence="1">The sequence shown here is derived from an EMBL/GenBank/DDBJ whole genome shotgun (WGS) entry which is preliminary data.</text>
</comment>
<keyword evidence="2" id="KW-1185">Reference proteome</keyword>
<reference evidence="1" key="2">
    <citation type="submission" date="2021-04" db="EMBL/GenBank/DDBJ databases">
        <title>Genome-wide patterns of bracovirus chromosomal integration into multiple host tissues during parasitism.</title>
        <authorList>
            <person name="Chebbi M.A.C."/>
        </authorList>
    </citation>
    <scope>NUCLEOTIDE SEQUENCE</scope>
    <source>
        <tissue evidence="1">Whole body</tissue>
    </source>
</reference>
<evidence type="ECO:0000313" key="2">
    <source>
        <dbReference type="Proteomes" id="UP000729913"/>
    </source>
</evidence>
<organism evidence="1 2">
    <name type="scientific">Cotesia typhae</name>
    <dbReference type="NCBI Taxonomy" id="2053667"/>
    <lineage>
        <taxon>Eukaryota</taxon>
        <taxon>Metazoa</taxon>
        <taxon>Ecdysozoa</taxon>
        <taxon>Arthropoda</taxon>
        <taxon>Hexapoda</taxon>
        <taxon>Insecta</taxon>
        <taxon>Pterygota</taxon>
        <taxon>Neoptera</taxon>
        <taxon>Endopterygota</taxon>
        <taxon>Hymenoptera</taxon>
        <taxon>Apocrita</taxon>
        <taxon>Ichneumonoidea</taxon>
        <taxon>Braconidae</taxon>
        <taxon>Microgastrinae</taxon>
        <taxon>Cotesia</taxon>
    </lineage>
</organism>
<feature type="non-terminal residue" evidence="1">
    <location>
        <position position="1"/>
    </location>
</feature>
<dbReference type="AlphaFoldDB" id="A0A8J5QUF2"/>